<accession>A0ABS2DPD7</accession>
<gene>
    <name evidence="3" type="ORF">H6A60_01720</name>
</gene>
<proteinExistence type="inferred from homology"/>
<dbReference type="InterPro" id="IPR001920">
    <property type="entry name" value="Asp/Glu_race"/>
</dbReference>
<dbReference type="PANTHER" id="PTHR21198">
    <property type="entry name" value="GLUTAMATE RACEMASE"/>
    <property type="match status" value="1"/>
</dbReference>
<name>A0ABS2DPD7_9BURK</name>
<keyword evidence="4" id="KW-1185">Reference proteome</keyword>
<organism evidence="3 4">
    <name type="scientific">Sutterella massiliensis</name>
    <dbReference type="NCBI Taxonomy" id="1816689"/>
    <lineage>
        <taxon>Bacteria</taxon>
        <taxon>Pseudomonadati</taxon>
        <taxon>Pseudomonadota</taxon>
        <taxon>Betaproteobacteria</taxon>
        <taxon>Burkholderiales</taxon>
        <taxon>Sutterellaceae</taxon>
        <taxon>Sutterella</taxon>
    </lineage>
</organism>
<dbReference type="PANTHER" id="PTHR21198:SF7">
    <property type="entry name" value="ASPARTATE-GLUTAMATE RACEMASE FAMILY"/>
    <property type="match status" value="1"/>
</dbReference>
<protein>
    <submittedName>
        <fullName evidence="3">Aspartate/glutamate racemase family protein</fullName>
    </submittedName>
</protein>
<dbReference type="InterPro" id="IPR015942">
    <property type="entry name" value="Asp/Glu/hydantoin_racemase"/>
</dbReference>
<dbReference type="Pfam" id="PF01177">
    <property type="entry name" value="Asp_Glu_race"/>
    <property type="match status" value="2"/>
</dbReference>
<reference evidence="3 4" key="1">
    <citation type="journal article" date="2021" name="Sci. Rep.">
        <title>The distribution of antibiotic resistance genes in chicken gut microbiota commensals.</title>
        <authorList>
            <person name="Juricova H."/>
            <person name="Matiasovicova J."/>
            <person name="Kubasova T."/>
            <person name="Cejkova D."/>
            <person name="Rychlik I."/>
        </authorList>
    </citation>
    <scope>NUCLEOTIDE SEQUENCE [LARGE SCALE GENOMIC DNA]</scope>
    <source>
        <strain evidence="3 4">An829</strain>
    </source>
</reference>
<evidence type="ECO:0000313" key="3">
    <source>
        <dbReference type="EMBL" id="MBM6703226.1"/>
    </source>
</evidence>
<dbReference type="RefSeq" id="WP_205101653.1">
    <property type="nucleotide sequence ID" value="NZ_JACJJC010000002.1"/>
</dbReference>
<dbReference type="InterPro" id="IPR004380">
    <property type="entry name" value="Asp_race"/>
</dbReference>
<dbReference type="InterPro" id="IPR018187">
    <property type="entry name" value="Asp/Glu_racemase_AS_1"/>
</dbReference>
<dbReference type="NCBIfam" id="TIGR00035">
    <property type="entry name" value="asp_race"/>
    <property type="match status" value="1"/>
</dbReference>
<dbReference type="Gene3D" id="3.40.50.1860">
    <property type="match status" value="4"/>
</dbReference>
<evidence type="ECO:0000256" key="2">
    <source>
        <dbReference type="ARBA" id="ARBA00023235"/>
    </source>
</evidence>
<dbReference type="EMBL" id="JACJJC010000002">
    <property type="protein sequence ID" value="MBM6703226.1"/>
    <property type="molecule type" value="Genomic_DNA"/>
</dbReference>
<comment type="caution">
    <text evidence="3">The sequence shown here is derived from an EMBL/GenBank/DDBJ whole genome shotgun (WGS) entry which is preliminary data.</text>
</comment>
<keyword evidence="2" id="KW-0413">Isomerase</keyword>
<dbReference type="Proteomes" id="UP000715095">
    <property type="component" value="Unassembled WGS sequence"/>
</dbReference>
<evidence type="ECO:0000313" key="4">
    <source>
        <dbReference type="Proteomes" id="UP000715095"/>
    </source>
</evidence>
<dbReference type="InterPro" id="IPR033134">
    <property type="entry name" value="Asp/Glu_racemase_AS_2"/>
</dbReference>
<dbReference type="PROSITE" id="PS00923">
    <property type="entry name" value="ASP_GLU_RACEMASE_1"/>
    <property type="match status" value="1"/>
</dbReference>
<dbReference type="PROSITE" id="PS00924">
    <property type="entry name" value="ASP_GLU_RACEMASE_2"/>
    <property type="match status" value="1"/>
</dbReference>
<sequence>MKTMKIGLSSGINPLPAMQCKAAVFAAAAARQADVELVEDHLEMRADAPCARVGLADRKIASLLSVQALEAAGCDKAVLPDVKIQPYLAEVQREVAVPIVPLFAGVADYVKAQGVSRVALLGTAAAAGFFKSLLGNAVEWVDLTAQEAEAFEAIQNPETGLRKLGLTDAFKAQLVEIGNALVARGAQCLLPNCTQVARYARELQEAGLPLFDILRDTAERAVAEPCERNPIGFKIGMIGGLGPAATVDLYDKIVKATPAKVDQAHIKLVVEQNPQIPDRTAALLEGGEDPTLALYNCAERLERDGCDVIIVPCNTAHAFVPYLERYLKTPFVNMQQTALDEIKAKLGDAARVGLLATSGTIRTGIYGDKAKAMGLPIFVPDETHQARVMAAIYGPQGAKAGFTDGVCREDLLSAAEYLVKTYDCNCLILGCTELPLILDESDAFDVAGKSVVVVDPTAALARRVVGLAEKATEERGVR</sequence>
<evidence type="ECO:0000256" key="1">
    <source>
        <dbReference type="ARBA" id="ARBA00007847"/>
    </source>
</evidence>
<dbReference type="SUPFAM" id="SSF53681">
    <property type="entry name" value="Aspartate/glutamate racemase"/>
    <property type="match status" value="3"/>
</dbReference>
<comment type="similarity">
    <text evidence="1">Belongs to the aspartate/glutamate racemases family.</text>
</comment>